<dbReference type="InterPro" id="IPR054353">
    <property type="entry name" value="IstA-like_C"/>
</dbReference>
<dbReference type="GeneID" id="62696818"/>
<dbReference type="PROSITE" id="PS50994">
    <property type="entry name" value="INTEGRASE"/>
    <property type="match status" value="1"/>
</dbReference>
<dbReference type="AlphaFoldDB" id="B0N9X6"/>
<dbReference type="eggNOG" id="COG4584">
    <property type="taxonomic scope" value="Bacteria"/>
</dbReference>
<dbReference type="KEGG" id="csci:HDCHBGLK_02623"/>
<dbReference type="EMBL" id="CP036170">
    <property type="protein sequence ID" value="QBF75214.1"/>
    <property type="molecule type" value="Genomic_DNA"/>
</dbReference>
<dbReference type="KEGG" id="csci:HDCHBGLK_01789"/>
<gene>
    <name evidence="2" type="ORF">HDCHBGLK_01789</name>
    <name evidence="3" type="ORF">HDCHBGLK_01802</name>
    <name evidence="4" type="ORF">HDCHBGLK_02554</name>
    <name evidence="5" type="ORF">HDCHBGLK_02623</name>
</gene>
<dbReference type="EMBL" id="CP036170">
    <property type="protein sequence ID" value="QBF75145.1"/>
    <property type="molecule type" value="Genomic_DNA"/>
</dbReference>
<dbReference type="EMBL" id="CP036170">
    <property type="protein sequence ID" value="QBF74387.1"/>
    <property type="molecule type" value="Genomic_DNA"/>
</dbReference>
<accession>B0N9X6</accession>
<dbReference type="KEGG" id="csci:HDCHBGLK_02554"/>
<reference evidence="2 6" key="1">
    <citation type="journal article" date="2019" name="Appl. Environ. Microbiol.">
        <title>Clostridium scindens ATCC 35704: integration of nutritional requirements, the complete genome sequence, and global transcriptional responses to bile acids.</title>
        <authorList>
            <person name="Devendran S."/>
            <person name="Shrestha R."/>
            <person name="Alves J.M.P."/>
            <person name="Wolf P.G."/>
            <person name="Ly L."/>
            <person name="Hernandez A.G."/>
            <person name="Mendez-Garcia C."/>
            <person name="Inboden A."/>
            <person name="Wiley J."/>
            <person name="Paul O."/>
            <person name="Allen A."/>
            <person name="Springer E."/>
            <person name="Wright C.L."/>
            <person name="Fields C.J."/>
            <person name="Daniel S.L."/>
            <person name="Ridlon J.M."/>
        </authorList>
    </citation>
    <scope>NUCLEOTIDE SEQUENCE [LARGE SCALE GENOMIC DNA]</scope>
    <source>
        <strain evidence="2 6">ATCC 35704</strain>
    </source>
</reference>
<dbReference type="InterPro" id="IPR001584">
    <property type="entry name" value="Integrase_cat-core"/>
</dbReference>
<evidence type="ECO:0000313" key="6">
    <source>
        <dbReference type="Proteomes" id="UP000289664"/>
    </source>
</evidence>
<feature type="domain" description="Integrase catalytic" evidence="1">
    <location>
        <begin position="136"/>
        <end position="322"/>
    </location>
</feature>
<dbReference type="PANTHER" id="PTHR35004:SF8">
    <property type="entry name" value="TRANSPOSASE RV3428C-RELATED"/>
    <property type="match status" value="1"/>
</dbReference>
<keyword evidence="6" id="KW-1185">Reference proteome</keyword>
<protein>
    <recommendedName>
        <fullName evidence="1">Integrase catalytic domain-containing protein</fullName>
    </recommendedName>
</protein>
<sequence length="523" mass="60788">MHDYTTIIGVIELRLNKISYDNVQKRYRIGRSGISLIMERYRDSGLSLDDLKQMPAEKVVNLIYPKDNLRHKNIPLPDFHQIHENMIQMGKNADLGFLWIEYKKKNPNGYQLSQFYKLYRDFLVNTYGSTKVSMPVERIPGEKMYIDWVGDQPELLLDPSTGELKKVHIFATTLGFSSLVYAEAFPDEKLPHFITGTVHALSFYGAVPRYLVPDNLKTAVTRHNKDELVLQTAFSDLETFYDTIILPPPPRKPKGKATIENHVRFLEIYLVEELKKNTYTSLEALNDATKRIVEDINQRPFQKKSDIRKSRITGFEKYDKPRMNKLPGENYTLCDYKYFLKVPDNYHLEYDAHYYSVLYTQRGKPAILKATMAEIRICDEYNRLICRHPRSYRDFPLYITDDSHMPQEHLYYKEVNAHDGAYYRRWASVYGDSMVTLIDRILRSPKHEEQAYNSCAGVLHSCKDVPHRLVQEAADKCVEANACKYSYFKKVLGMVQNNHSINNTAASGTLPSHANIRGKEAYK</sequence>
<dbReference type="RefSeq" id="WP_004605805.1">
    <property type="nucleotide sequence ID" value="NZ_CP036170.1"/>
</dbReference>
<dbReference type="Pfam" id="PF22483">
    <property type="entry name" value="Mu-transpos_C_2"/>
    <property type="match status" value="1"/>
</dbReference>
<dbReference type="GO" id="GO:0015074">
    <property type="term" value="P:DNA integration"/>
    <property type="evidence" value="ECO:0007669"/>
    <property type="project" value="InterPro"/>
</dbReference>
<dbReference type="KEGG" id="csci:HDCHBGLK_01802"/>
<dbReference type="Proteomes" id="UP000289664">
    <property type="component" value="Chromosome"/>
</dbReference>
<dbReference type="OrthoDB" id="3193769at2"/>
<dbReference type="PANTHER" id="PTHR35004">
    <property type="entry name" value="TRANSPOSASE RV3428C-RELATED"/>
    <property type="match status" value="1"/>
</dbReference>
<evidence type="ECO:0000259" key="1">
    <source>
        <dbReference type="PROSITE" id="PS50994"/>
    </source>
</evidence>
<dbReference type="STRING" id="411468.CLOSCI_00238"/>
<evidence type="ECO:0000313" key="5">
    <source>
        <dbReference type="EMBL" id="QBF75214.1"/>
    </source>
</evidence>
<dbReference type="HOGENOM" id="CLU_020626_11_0_9"/>
<evidence type="ECO:0000313" key="4">
    <source>
        <dbReference type="EMBL" id="QBF75145.1"/>
    </source>
</evidence>
<proteinExistence type="predicted"/>
<evidence type="ECO:0000313" key="3">
    <source>
        <dbReference type="EMBL" id="QBF74400.1"/>
    </source>
</evidence>
<organism evidence="2 6">
    <name type="scientific">Clostridium scindens (strain ATCC 35704 / DSM 5676 / VPI 13733 / 19)</name>
    <dbReference type="NCBI Taxonomy" id="411468"/>
    <lineage>
        <taxon>Bacteria</taxon>
        <taxon>Bacillati</taxon>
        <taxon>Bacillota</taxon>
        <taxon>Clostridia</taxon>
        <taxon>Lachnospirales</taxon>
        <taxon>Lachnospiraceae</taxon>
    </lineage>
</organism>
<evidence type="ECO:0000313" key="2">
    <source>
        <dbReference type="EMBL" id="QBF74387.1"/>
    </source>
</evidence>
<name>B0N9X6_CLOS5</name>
<dbReference type="EMBL" id="CP036170">
    <property type="protein sequence ID" value="QBF74400.1"/>
    <property type="molecule type" value="Genomic_DNA"/>
</dbReference>